<dbReference type="SUPFAM" id="SSF54928">
    <property type="entry name" value="RNA-binding domain, RBD"/>
    <property type="match status" value="1"/>
</dbReference>
<gene>
    <name evidence="2" type="ORF">H312_03219</name>
</gene>
<dbReference type="SMART" id="SM00360">
    <property type="entry name" value="RRM"/>
    <property type="match status" value="1"/>
</dbReference>
<dbReference type="GO" id="GO:0003723">
    <property type="term" value="F:RNA binding"/>
    <property type="evidence" value="ECO:0007669"/>
    <property type="project" value="InterPro"/>
</dbReference>
<evidence type="ECO:0000259" key="1">
    <source>
        <dbReference type="SMART" id="SM00360"/>
    </source>
</evidence>
<dbReference type="Gene3D" id="3.30.70.330">
    <property type="match status" value="1"/>
</dbReference>
<dbReference type="Proteomes" id="UP000030655">
    <property type="component" value="Unassembled WGS sequence"/>
</dbReference>
<dbReference type="InterPro" id="IPR000504">
    <property type="entry name" value="RRM_dom"/>
</dbReference>
<organism evidence="2 3">
    <name type="scientific">Anncaliia algerae PRA339</name>
    <dbReference type="NCBI Taxonomy" id="1288291"/>
    <lineage>
        <taxon>Eukaryota</taxon>
        <taxon>Fungi</taxon>
        <taxon>Fungi incertae sedis</taxon>
        <taxon>Microsporidia</taxon>
        <taxon>Tubulinosematoidea</taxon>
        <taxon>Tubulinosematidae</taxon>
        <taxon>Anncaliia</taxon>
    </lineage>
</organism>
<evidence type="ECO:0000313" key="2">
    <source>
        <dbReference type="EMBL" id="KCZ79394.1"/>
    </source>
</evidence>
<reference evidence="3" key="1">
    <citation type="submission" date="2013-02" db="EMBL/GenBank/DDBJ databases">
        <authorList>
            <consortium name="The Broad Institute Genome Sequencing Platform"/>
            <person name="Cuomo C."/>
            <person name="Becnel J."/>
            <person name="Sanscrainte N."/>
            <person name="Walker B."/>
            <person name="Young S.K."/>
            <person name="Zeng Q."/>
            <person name="Gargeya S."/>
            <person name="Fitzgerald M."/>
            <person name="Haas B."/>
            <person name="Abouelleil A."/>
            <person name="Alvarado L."/>
            <person name="Arachchi H.M."/>
            <person name="Berlin A.M."/>
            <person name="Chapman S.B."/>
            <person name="Dewar J."/>
            <person name="Goldberg J."/>
            <person name="Griggs A."/>
            <person name="Gujja S."/>
            <person name="Hansen M."/>
            <person name="Howarth C."/>
            <person name="Imamovic A."/>
            <person name="Larimer J."/>
            <person name="McCowan C."/>
            <person name="Murphy C."/>
            <person name="Neiman D."/>
            <person name="Pearson M."/>
            <person name="Priest M."/>
            <person name="Roberts A."/>
            <person name="Saif S."/>
            <person name="Shea T."/>
            <person name="Sisk P."/>
            <person name="Sykes S."/>
            <person name="Wortman J."/>
            <person name="Nusbaum C."/>
            <person name="Birren B."/>
        </authorList>
    </citation>
    <scope>NUCLEOTIDE SEQUENCE [LARGE SCALE GENOMIC DNA]</scope>
    <source>
        <strain evidence="3">PRA339</strain>
    </source>
</reference>
<proteinExistence type="predicted"/>
<dbReference type="InterPro" id="IPR035979">
    <property type="entry name" value="RBD_domain_sf"/>
</dbReference>
<dbReference type="HOGENOM" id="CLU_2333211_0_0_1"/>
<reference evidence="2 3" key="2">
    <citation type="submission" date="2014-03" db="EMBL/GenBank/DDBJ databases">
        <title>The Genome Sequence of Anncaliia algerae insect isolate PRA339.</title>
        <authorList>
            <consortium name="The Broad Institute Genome Sequencing Platform"/>
            <consortium name="The Broad Institute Genome Sequencing Center for Infectious Disease"/>
            <person name="Cuomo C."/>
            <person name="Becnel J."/>
            <person name="Sanscrainte N."/>
            <person name="Walker B."/>
            <person name="Young S.K."/>
            <person name="Zeng Q."/>
            <person name="Gargeya S."/>
            <person name="Fitzgerald M."/>
            <person name="Haas B."/>
            <person name="Abouelleil A."/>
            <person name="Alvarado L."/>
            <person name="Arachchi H.M."/>
            <person name="Berlin A.M."/>
            <person name="Chapman S.B."/>
            <person name="Dewar J."/>
            <person name="Goldberg J."/>
            <person name="Griggs A."/>
            <person name="Gujja S."/>
            <person name="Hansen M."/>
            <person name="Howarth C."/>
            <person name="Imamovic A."/>
            <person name="Larimer J."/>
            <person name="McCowan C."/>
            <person name="Murphy C."/>
            <person name="Neiman D."/>
            <person name="Pearson M."/>
            <person name="Priest M."/>
            <person name="Roberts A."/>
            <person name="Saif S."/>
            <person name="Shea T."/>
            <person name="Sisk P."/>
            <person name="Sykes S."/>
            <person name="Wortman J."/>
            <person name="Nusbaum C."/>
            <person name="Birren B."/>
        </authorList>
    </citation>
    <scope>NUCLEOTIDE SEQUENCE [LARGE SCALE GENOMIC DNA]</scope>
    <source>
        <strain evidence="2 3">PRA339</strain>
    </source>
</reference>
<dbReference type="CDD" id="cd00590">
    <property type="entry name" value="RRM_SF"/>
    <property type="match status" value="1"/>
</dbReference>
<dbReference type="OrthoDB" id="2189718at2759"/>
<dbReference type="EMBL" id="KK365285">
    <property type="protein sequence ID" value="KCZ79394.1"/>
    <property type="molecule type" value="Genomic_DNA"/>
</dbReference>
<evidence type="ECO:0000313" key="3">
    <source>
        <dbReference type="Proteomes" id="UP000030655"/>
    </source>
</evidence>
<accession>A0A059EXB3</accession>
<dbReference type="AlphaFoldDB" id="A0A059EXB3"/>
<dbReference type="VEuPathDB" id="MicrosporidiaDB:H312_03219"/>
<protein>
    <recommendedName>
        <fullName evidence="1">RRM domain-containing protein</fullName>
    </recommendedName>
</protein>
<feature type="domain" description="RRM" evidence="1">
    <location>
        <begin position="27"/>
        <end position="90"/>
    </location>
</feature>
<sequence length="98" mass="11303">MSDNEFSNLYNTRVANPQQATFDESKSICIKNISNLTRQDIIDFLKPCHPIIKIHIKGNFGYVQFKDSKLKELALRMNHLVYKGNTIFISSIKKSVKL</sequence>
<keyword evidence="3" id="KW-1185">Reference proteome</keyword>
<dbReference type="Pfam" id="PF00076">
    <property type="entry name" value="RRM_1"/>
    <property type="match status" value="1"/>
</dbReference>
<dbReference type="InterPro" id="IPR012677">
    <property type="entry name" value="Nucleotide-bd_a/b_plait_sf"/>
</dbReference>
<name>A0A059EXB3_9MICR</name>